<dbReference type="Proteomes" id="UP000324222">
    <property type="component" value="Unassembled WGS sequence"/>
</dbReference>
<name>A0A5B7DLW2_PORTR</name>
<keyword evidence="3" id="KW-1185">Reference proteome</keyword>
<feature type="region of interest" description="Disordered" evidence="1">
    <location>
        <begin position="172"/>
        <end position="217"/>
    </location>
</feature>
<protein>
    <submittedName>
        <fullName evidence="2">Uncharacterized protein</fullName>
    </submittedName>
</protein>
<dbReference type="EMBL" id="VSRR010001050">
    <property type="protein sequence ID" value="MPC22083.1"/>
    <property type="molecule type" value="Genomic_DNA"/>
</dbReference>
<evidence type="ECO:0000313" key="2">
    <source>
        <dbReference type="EMBL" id="MPC22083.1"/>
    </source>
</evidence>
<sequence>MMFLIAAKSTSSDGSVRWLTLAAALSTVRALAWRPLKISQRGDSGNNLQGKEKKECDAGCSPLDECEVGNSPVEECDAAQDRVSDLLPPPGSDQVGDARHQHAAKGPWQQVEGAHMLDGDCPQQARYAGTTVVLSTRWTSDLIIPGQQPERVIDREREQCLQYENTDIGSSCTEEAEDHVQHAGQEHAAPPPNPVSGDTTHSHRAGRGAPSLPVHLPQEDEPYWTPSLVPFCPYWH</sequence>
<accession>A0A5B7DLW2</accession>
<evidence type="ECO:0000256" key="1">
    <source>
        <dbReference type="SAM" id="MobiDB-lite"/>
    </source>
</evidence>
<gene>
    <name evidence="2" type="ORF">E2C01_015089</name>
</gene>
<organism evidence="2 3">
    <name type="scientific">Portunus trituberculatus</name>
    <name type="common">Swimming crab</name>
    <name type="synonym">Neptunus trituberculatus</name>
    <dbReference type="NCBI Taxonomy" id="210409"/>
    <lineage>
        <taxon>Eukaryota</taxon>
        <taxon>Metazoa</taxon>
        <taxon>Ecdysozoa</taxon>
        <taxon>Arthropoda</taxon>
        <taxon>Crustacea</taxon>
        <taxon>Multicrustacea</taxon>
        <taxon>Malacostraca</taxon>
        <taxon>Eumalacostraca</taxon>
        <taxon>Eucarida</taxon>
        <taxon>Decapoda</taxon>
        <taxon>Pleocyemata</taxon>
        <taxon>Brachyura</taxon>
        <taxon>Eubrachyura</taxon>
        <taxon>Portunoidea</taxon>
        <taxon>Portunidae</taxon>
        <taxon>Portuninae</taxon>
        <taxon>Portunus</taxon>
    </lineage>
</organism>
<dbReference type="AlphaFoldDB" id="A0A5B7DLW2"/>
<reference evidence="2 3" key="1">
    <citation type="submission" date="2019-05" db="EMBL/GenBank/DDBJ databases">
        <title>Another draft genome of Portunus trituberculatus and its Hox gene families provides insights of decapod evolution.</title>
        <authorList>
            <person name="Jeong J.-H."/>
            <person name="Song I."/>
            <person name="Kim S."/>
            <person name="Choi T."/>
            <person name="Kim D."/>
            <person name="Ryu S."/>
            <person name="Kim W."/>
        </authorList>
    </citation>
    <scope>NUCLEOTIDE SEQUENCE [LARGE SCALE GENOMIC DNA]</scope>
    <source>
        <tissue evidence="2">Muscle</tissue>
    </source>
</reference>
<evidence type="ECO:0000313" key="3">
    <source>
        <dbReference type="Proteomes" id="UP000324222"/>
    </source>
</evidence>
<proteinExistence type="predicted"/>
<comment type="caution">
    <text evidence="2">The sequence shown here is derived from an EMBL/GenBank/DDBJ whole genome shotgun (WGS) entry which is preliminary data.</text>
</comment>